<gene>
    <name evidence="1" type="ORF">NY149_01100</name>
</gene>
<organism evidence="1 2">
    <name type="scientific">Porphyromonas gingivalis</name>
    <name type="common">Bacteroides gingivalis</name>
    <dbReference type="NCBI Taxonomy" id="837"/>
    <lineage>
        <taxon>Bacteria</taxon>
        <taxon>Pseudomonadati</taxon>
        <taxon>Bacteroidota</taxon>
        <taxon>Bacteroidia</taxon>
        <taxon>Bacteroidales</taxon>
        <taxon>Porphyromonadaceae</taxon>
        <taxon>Porphyromonas</taxon>
    </lineage>
</organism>
<dbReference type="SUPFAM" id="SSF56300">
    <property type="entry name" value="Metallo-dependent phosphatases"/>
    <property type="match status" value="1"/>
</dbReference>
<dbReference type="GO" id="GO:0000166">
    <property type="term" value="F:nucleotide binding"/>
    <property type="evidence" value="ECO:0007669"/>
    <property type="project" value="InterPro"/>
</dbReference>
<dbReference type="GO" id="GO:0016788">
    <property type="term" value="F:hydrolase activity, acting on ester bonds"/>
    <property type="evidence" value="ECO:0007669"/>
    <property type="project" value="InterPro"/>
</dbReference>
<dbReference type="Gene3D" id="3.60.21.10">
    <property type="match status" value="1"/>
</dbReference>
<proteinExistence type="predicted"/>
<dbReference type="RefSeq" id="WP_271912888.1">
    <property type="nucleotide sequence ID" value="NZ_CP116613.1"/>
</dbReference>
<evidence type="ECO:0000313" key="1">
    <source>
        <dbReference type="EMBL" id="WCF99266.1"/>
    </source>
</evidence>
<dbReference type="Proteomes" id="UP001179540">
    <property type="component" value="Chromosome"/>
</dbReference>
<dbReference type="InterPro" id="IPR029052">
    <property type="entry name" value="Metallo-depent_PP-like"/>
</dbReference>
<dbReference type="EMBL" id="CP116613">
    <property type="protein sequence ID" value="WCF99266.1"/>
    <property type="molecule type" value="Genomic_DNA"/>
</dbReference>
<name>A0AAE9XF17_PORGN</name>
<protein>
    <recommendedName>
        <fullName evidence="3">Bifunctional metallophosphatase/5'-nucleotidase</fullName>
    </recommendedName>
</protein>
<evidence type="ECO:0008006" key="3">
    <source>
        <dbReference type="Google" id="ProtNLM"/>
    </source>
</evidence>
<reference evidence="1" key="1">
    <citation type="submission" date="2023-01" db="EMBL/GenBank/DDBJ databases">
        <title>Phages are important unrecognized players in the ecology of the oral pathogen Porphyromonas gingivalis.</title>
        <authorList>
            <person name="Matrishin C.B."/>
            <person name="Kauffman K.M."/>
        </authorList>
    </citation>
    <scope>NUCLEOTIDE SEQUENCE</scope>
    <source>
        <strain evidence="1">HG1691old</strain>
    </source>
</reference>
<dbReference type="PROSITE" id="PS00785">
    <property type="entry name" value="5_NUCLEOTIDASE_1"/>
    <property type="match status" value="1"/>
</dbReference>
<dbReference type="InterPro" id="IPR006146">
    <property type="entry name" value="5'-Nucleotdase_CS"/>
</dbReference>
<evidence type="ECO:0000313" key="2">
    <source>
        <dbReference type="Proteomes" id="UP001179540"/>
    </source>
</evidence>
<dbReference type="GO" id="GO:0046872">
    <property type="term" value="F:metal ion binding"/>
    <property type="evidence" value="ECO:0007669"/>
    <property type="project" value="InterPro"/>
</dbReference>
<dbReference type="PROSITE" id="PS51257">
    <property type="entry name" value="PROKAR_LIPOPROTEIN"/>
    <property type="match status" value="1"/>
</dbReference>
<dbReference type="AlphaFoldDB" id="A0AAE9XF17"/>
<sequence>MKKRLLGLLSVLLPLATFLLGGCASRQEHSLRIIHTTDLHGNVFPTDFKALRPTSGGMSRLASFLKAARSDRSELLLFDGGDVLQGDPTAYYYNYMDTTGDVY</sequence>
<accession>A0AAE9XF17</accession>